<comment type="similarity">
    <text evidence="1">Belongs to the ROK (NagC/XylR) family.</text>
</comment>
<gene>
    <name evidence="2" type="ORF">C6I21_08195</name>
</gene>
<dbReference type="RefSeq" id="WP_105958962.1">
    <property type="nucleotide sequence ID" value="NZ_PVNS01000006.1"/>
</dbReference>
<evidence type="ECO:0000313" key="2">
    <source>
        <dbReference type="EMBL" id="PRO65866.1"/>
    </source>
</evidence>
<dbReference type="InterPro" id="IPR043129">
    <property type="entry name" value="ATPase_NBD"/>
</dbReference>
<reference evidence="2 3" key="1">
    <citation type="submission" date="2018-03" db="EMBL/GenBank/DDBJ databases">
        <title>Bacillus urumqiensis sp. nov., a moderately haloalkaliphilic bacterium isolated from a salt lake.</title>
        <authorList>
            <person name="Zhao B."/>
            <person name="Liao Z."/>
        </authorList>
    </citation>
    <scope>NUCLEOTIDE SEQUENCE [LARGE SCALE GENOMIC DNA]</scope>
    <source>
        <strain evidence="2 3">BZ-SZ-XJ18</strain>
    </source>
</reference>
<comment type="caution">
    <text evidence="2">The sequence shown here is derived from an EMBL/GenBank/DDBJ whole genome shotgun (WGS) entry which is preliminary data.</text>
</comment>
<sequence length="102" mass="11580">MSGALDTFYRDLAAGIYNLQYIYAPDLILLGGGISLEPRLIEGVRRKLDELLALIPLAKVTPVIDTCNFKQQANLFGAVYAYRRQELFVKKRMTLIYPEALR</sequence>
<evidence type="ECO:0008006" key="4">
    <source>
        <dbReference type="Google" id="ProtNLM"/>
    </source>
</evidence>
<dbReference type="Gene3D" id="3.30.420.40">
    <property type="match status" value="1"/>
</dbReference>
<dbReference type="InterPro" id="IPR000600">
    <property type="entry name" value="ROK"/>
</dbReference>
<name>A0A2P6MHW4_ALKUR</name>
<accession>A0A2P6MHW4</accession>
<dbReference type="Proteomes" id="UP000243650">
    <property type="component" value="Unassembled WGS sequence"/>
</dbReference>
<protein>
    <recommendedName>
        <fullName evidence="4">ROK family protein</fullName>
    </recommendedName>
</protein>
<evidence type="ECO:0000313" key="3">
    <source>
        <dbReference type="Proteomes" id="UP000243650"/>
    </source>
</evidence>
<organism evidence="2 3">
    <name type="scientific">Alkalicoccus urumqiensis</name>
    <name type="common">Bacillus urumqiensis</name>
    <dbReference type="NCBI Taxonomy" id="1548213"/>
    <lineage>
        <taxon>Bacteria</taxon>
        <taxon>Bacillati</taxon>
        <taxon>Bacillota</taxon>
        <taxon>Bacilli</taxon>
        <taxon>Bacillales</taxon>
        <taxon>Bacillaceae</taxon>
        <taxon>Alkalicoccus</taxon>
    </lineage>
</organism>
<proteinExistence type="inferred from homology"/>
<evidence type="ECO:0000256" key="1">
    <source>
        <dbReference type="ARBA" id="ARBA00006479"/>
    </source>
</evidence>
<dbReference type="OrthoDB" id="9795247at2"/>
<dbReference type="Pfam" id="PF00480">
    <property type="entry name" value="ROK"/>
    <property type="match status" value="1"/>
</dbReference>
<dbReference type="EMBL" id="PVNS01000006">
    <property type="protein sequence ID" value="PRO65866.1"/>
    <property type="molecule type" value="Genomic_DNA"/>
</dbReference>
<dbReference type="AlphaFoldDB" id="A0A2P6MHW4"/>
<keyword evidence="3" id="KW-1185">Reference proteome</keyword>
<dbReference type="SUPFAM" id="SSF53067">
    <property type="entry name" value="Actin-like ATPase domain"/>
    <property type="match status" value="1"/>
</dbReference>